<name>A0ABU1ECE2_9CLOT</name>
<evidence type="ECO:0000313" key="1">
    <source>
        <dbReference type="EMBL" id="MDR5586056.1"/>
    </source>
</evidence>
<reference evidence="1 2" key="1">
    <citation type="submission" date="2023-09" db="EMBL/GenBank/DDBJ databases">
        <authorList>
            <person name="Zhai L."/>
        </authorList>
    </citation>
    <scope>NUCLEOTIDE SEQUENCE [LARGE SCALE GENOMIC DNA]</scope>
    <source>
        <strain evidence="1 2">5 N-1</strain>
    </source>
</reference>
<comment type="caution">
    <text evidence="1">The sequence shown here is derived from an EMBL/GenBank/DDBJ whole genome shotgun (WGS) entry which is preliminary data.</text>
</comment>
<accession>A0ABU1ECE2</accession>
<sequence length="228" mass="26244">MSKFELVAIPVKSNSYEKPERKNQNIDSKKYDKIDKECSENVFLSNDGNVYIPVKSVPTIINQQKKRANYIIDNIISDADKRNIAGQEVINSAGINYYLDKNSHQTRDAEDAELNRYARNHLIGIGDSDQAEAIRRQLDTHTNKELPKLKKQRGSDVDEITGEPLEKKAAFHHSNEKEIFNYPNDVLDPEKGINVNDETHKEIHRLNIMDSETLEKNKEKIKKNITKK</sequence>
<dbReference type="Proteomes" id="UP001256646">
    <property type="component" value="Unassembled WGS sequence"/>
</dbReference>
<protein>
    <submittedName>
        <fullName evidence="1">Uncharacterized protein</fullName>
    </submittedName>
</protein>
<dbReference type="RefSeq" id="WP_309555821.1">
    <property type="nucleotide sequence ID" value="NZ_JAVJAN010000002.1"/>
</dbReference>
<gene>
    <name evidence="1" type="ORF">RGC78_01075</name>
</gene>
<dbReference type="EMBL" id="JAVJAN010000002">
    <property type="protein sequence ID" value="MDR5586056.1"/>
    <property type="molecule type" value="Genomic_DNA"/>
</dbReference>
<organism evidence="1 2">
    <name type="scientific">Clostridium aquiflavi</name>
    <dbReference type="NCBI Taxonomy" id="3073603"/>
    <lineage>
        <taxon>Bacteria</taxon>
        <taxon>Bacillati</taxon>
        <taxon>Bacillota</taxon>
        <taxon>Clostridia</taxon>
        <taxon>Eubacteriales</taxon>
        <taxon>Clostridiaceae</taxon>
        <taxon>Clostridium</taxon>
    </lineage>
</organism>
<proteinExistence type="predicted"/>
<keyword evidence="2" id="KW-1185">Reference proteome</keyword>
<evidence type="ECO:0000313" key="2">
    <source>
        <dbReference type="Proteomes" id="UP001256646"/>
    </source>
</evidence>